<reference evidence="3 4" key="1">
    <citation type="submission" date="2021-01" db="EMBL/GenBank/DDBJ databases">
        <title>Actinoplanes sp. nov. LDG1-06 isolated from lichen.</title>
        <authorList>
            <person name="Saeng-In P."/>
            <person name="Phongsopitanun W."/>
            <person name="Kanchanasin P."/>
            <person name="Yuki M."/>
            <person name="Kudo T."/>
            <person name="Ohkuma M."/>
            <person name="Tanasupawat S."/>
        </authorList>
    </citation>
    <scope>NUCLEOTIDE SEQUENCE [LARGE SCALE GENOMIC DNA]</scope>
    <source>
        <strain evidence="3 4">LDG1-06</strain>
    </source>
</reference>
<evidence type="ECO:0000256" key="1">
    <source>
        <dbReference type="ARBA" id="ARBA00009820"/>
    </source>
</evidence>
<sequence length="318" mass="33321">MKVVSGLAWAAVVAGAMVHPGAATAATTSLPSLVAYVRNGDIYVSKGATEKRLTTGGNQARPRWSPDGKSIAFLKGGYLFVMKADGTGQRRLTTRAAAGPSWSPDGRSIAFASLSCSGGPGVYKIAATGKAAPEVLFPRDCRGEDLPAEPAPVTARAGSLTERLRTDDAVAWSPDGTRVAFRGGDCESVYDACLSVGELATGGEQTVAAYGGGSLQTRGFAVVPSWRADGAKLAWTASQEGETKADDQPVHVVEYDTKTRAKKTVGGTLDREMAYLSTGRAAITGQYRNGSWVILVDLARNKRTPFHEGSQPSVQPVR</sequence>
<evidence type="ECO:0000313" key="4">
    <source>
        <dbReference type="Proteomes" id="UP000632138"/>
    </source>
</evidence>
<dbReference type="Pfam" id="PF07676">
    <property type="entry name" value="PD40"/>
    <property type="match status" value="3"/>
</dbReference>
<dbReference type="Gene3D" id="2.120.10.30">
    <property type="entry name" value="TolB, C-terminal domain"/>
    <property type="match status" value="2"/>
</dbReference>
<evidence type="ECO:0000313" key="3">
    <source>
        <dbReference type="EMBL" id="MBM2621505.1"/>
    </source>
</evidence>
<organism evidence="3 4">
    <name type="scientific">Paractinoplanes ovalisporus</name>
    <dbReference type="NCBI Taxonomy" id="2810368"/>
    <lineage>
        <taxon>Bacteria</taxon>
        <taxon>Bacillati</taxon>
        <taxon>Actinomycetota</taxon>
        <taxon>Actinomycetes</taxon>
        <taxon>Micromonosporales</taxon>
        <taxon>Micromonosporaceae</taxon>
        <taxon>Paractinoplanes</taxon>
    </lineage>
</organism>
<dbReference type="InterPro" id="IPR011042">
    <property type="entry name" value="6-blade_b-propeller_TolB-like"/>
</dbReference>
<comment type="caution">
    <text evidence="3">The sequence shown here is derived from an EMBL/GenBank/DDBJ whole genome shotgun (WGS) entry which is preliminary data.</text>
</comment>
<dbReference type="InterPro" id="IPR011659">
    <property type="entry name" value="WD40"/>
</dbReference>
<dbReference type="PANTHER" id="PTHR36842:SF1">
    <property type="entry name" value="PROTEIN TOLB"/>
    <property type="match status" value="1"/>
</dbReference>
<proteinExistence type="inferred from homology"/>
<feature type="signal peptide" evidence="2">
    <location>
        <begin position="1"/>
        <end position="25"/>
    </location>
</feature>
<name>A0ABS2ANZ8_9ACTN</name>
<keyword evidence="4" id="KW-1185">Reference proteome</keyword>
<gene>
    <name evidence="3" type="ORF">JIG36_38975</name>
</gene>
<accession>A0ABS2ANZ8</accession>
<dbReference type="PANTHER" id="PTHR36842">
    <property type="entry name" value="PROTEIN TOLB HOMOLOG"/>
    <property type="match status" value="1"/>
</dbReference>
<protein>
    <submittedName>
        <fullName evidence="3">PD40 domain-containing protein</fullName>
    </submittedName>
</protein>
<feature type="chain" id="PRO_5045322980" evidence="2">
    <location>
        <begin position="26"/>
        <end position="318"/>
    </location>
</feature>
<keyword evidence="2" id="KW-0732">Signal</keyword>
<evidence type="ECO:0000256" key="2">
    <source>
        <dbReference type="SAM" id="SignalP"/>
    </source>
</evidence>
<dbReference type="EMBL" id="JAENHP010000020">
    <property type="protein sequence ID" value="MBM2621505.1"/>
    <property type="molecule type" value="Genomic_DNA"/>
</dbReference>
<dbReference type="SUPFAM" id="SSF82171">
    <property type="entry name" value="DPP6 N-terminal domain-like"/>
    <property type="match status" value="1"/>
</dbReference>
<comment type="similarity">
    <text evidence="1">Belongs to the TolB family.</text>
</comment>
<dbReference type="RefSeq" id="WP_203381485.1">
    <property type="nucleotide sequence ID" value="NZ_JAENHP010000020.1"/>
</dbReference>
<dbReference type="Proteomes" id="UP000632138">
    <property type="component" value="Unassembled WGS sequence"/>
</dbReference>